<feature type="region of interest" description="Disordered" evidence="1">
    <location>
        <begin position="1"/>
        <end position="20"/>
    </location>
</feature>
<name>A0AAD9X6I8_9ROSI</name>
<keyword evidence="3" id="KW-1185">Reference proteome</keyword>
<reference evidence="2" key="1">
    <citation type="journal article" date="2023" name="Plant J.">
        <title>Genome sequences and population genomics provide insights into the demographic history, inbreeding, and mutation load of two 'living fossil' tree species of Dipteronia.</title>
        <authorList>
            <person name="Feng Y."/>
            <person name="Comes H.P."/>
            <person name="Chen J."/>
            <person name="Zhu S."/>
            <person name="Lu R."/>
            <person name="Zhang X."/>
            <person name="Li P."/>
            <person name="Qiu J."/>
            <person name="Olsen K.M."/>
            <person name="Qiu Y."/>
        </authorList>
    </citation>
    <scope>NUCLEOTIDE SEQUENCE</scope>
    <source>
        <strain evidence="2">KIB01</strain>
    </source>
</reference>
<gene>
    <name evidence="2" type="ORF">Ddye_013575</name>
</gene>
<accession>A0AAD9X6I8</accession>
<dbReference type="Proteomes" id="UP001280121">
    <property type="component" value="Unassembled WGS sequence"/>
</dbReference>
<evidence type="ECO:0000256" key="1">
    <source>
        <dbReference type="SAM" id="MobiDB-lite"/>
    </source>
</evidence>
<dbReference type="EMBL" id="JANJYI010000004">
    <property type="protein sequence ID" value="KAK2653719.1"/>
    <property type="molecule type" value="Genomic_DNA"/>
</dbReference>
<protein>
    <submittedName>
        <fullName evidence="2">Uncharacterized protein</fullName>
    </submittedName>
</protein>
<evidence type="ECO:0000313" key="2">
    <source>
        <dbReference type="EMBL" id="KAK2653719.1"/>
    </source>
</evidence>
<sequence length="117" mass="12615">MKDDDVSSAASGDSDEDLEGKFTGNAFAVRVRGGTFISGSFFAVALWWSMAKGSGHQDSQVELGNLMEKKASGMWRVMITFRLLQQPRVSGSSTAAMGEEEDEDWGAISIWSGVLSN</sequence>
<organism evidence="2 3">
    <name type="scientific">Dipteronia dyeriana</name>
    <dbReference type="NCBI Taxonomy" id="168575"/>
    <lineage>
        <taxon>Eukaryota</taxon>
        <taxon>Viridiplantae</taxon>
        <taxon>Streptophyta</taxon>
        <taxon>Embryophyta</taxon>
        <taxon>Tracheophyta</taxon>
        <taxon>Spermatophyta</taxon>
        <taxon>Magnoliopsida</taxon>
        <taxon>eudicotyledons</taxon>
        <taxon>Gunneridae</taxon>
        <taxon>Pentapetalae</taxon>
        <taxon>rosids</taxon>
        <taxon>malvids</taxon>
        <taxon>Sapindales</taxon>
        <taxon>Sapindaceae</taxon>
        <taxon>Hippocastanoideae</taxon>
        <taxon>Acereae</taxon>
        <taxon>Dipteronia</taxon>
    </lineage>
</organism>
<comment type="caution">
    <text evidence="2">The sequence shown here is derived from an EMBL/GenBank/DDBJ whole genome shotgun (WGS) entry which is preliminary data.</text>
</comment>
<evidence type="ECO:0000313" key="3">
    <source>
        <dbReference type="Proteomes" id="UP001280121"/>
    </source>
</evidence>
<dbReference type="AlphaFoldDB" id="A0AAD9X6I8"/>
<proteinExistence type="predicted"/>